<dbReference type="InterPro" id="IPR044839">
    <property type="entry name" value="NDR1-like"/>
</dbReference>
<keyword evidence="3 6" id="KW-1133">Transmembrane helix</keyword>
<dbReference type="AlphaFoldDB" id="A0A427AJZ4"/>
<evidence type="ECO:0000256" key="3">
    <source>
        <dbReference type="ARBA" id="ARBA00022989"/>
    </source>
</evidence>
<comment type="caution">
    <text evidence="8">The sequence shown here is derived from an EMBL/GenBank/DDBJ whole genome shotgun (WGS) entry which is preliminary data.</text>
</comment>
<dbReference type="PANTHER" id="PTHR31234">
    <property type="entry name" value="LATE EMBRYOGENESIS ABUNDANT (LEA) HYDROXYPROLINE-RICH GLYCOPROTEIN FAMILY"/>
    <property type="match status" value="1"/>
</dbReference>
<dbReference type="InterPro" id="IPR004864">
    <property type="entry name" value="LEA_2"/>
</dbReference>
<organism evidence="8 9">
    <name type="scientific">Ensete ventricosum</name>
    <name type="common">Abyssinian banana</name>
    <name type="synonym">Musa ensete</name>
    <dbReference type="NCBI Taxonomy" id="4639"/>
    <lineage>
        <taxon>Eukaryota</taxon>
        <taxon>Viridiplantae</taxon>
        <taxon>Streptophyta</taxon>
        <taxon>Embryophyta</taxon>
        <taxon>Tracheophyta</taxon>
        <taxon>Spermatophyta</taxon>
        <taxon>Magnoliopsida</taxon>
        <taxon>Liliopsida</taxon>
        <taxon>Zingiberales</taxon>
        <taxon>Musaceae</taxon>
        <taxon>Ensete</taxon>
    </lineage>
</organism>
<dbReference type="GO" id="GO:0005886">
    <property type="term" value="C:plasma membrane"/>
    <property type="evidence" value="ECO:0007669"/>
    <property type="project" value="TreeGrafter"/>
</dbReference>
<protein>
    <recommendedName>
        <fullName evidence="7">Late embryogenesis abundant protein LEA-2 subgroup domain-containing protein</fullName>
    </recommendedName>
</protein>
<feature type="compositionally biased region" description="Basic and acidic residues" evidence="5">
    <location>
        <begin position="99"/>
        <end position="109"/>
    </location>
</feature>
<accession>A0A427AJZ4</accession>
<feature type="transmembrane region" description="Helical" evidence="6">
    <location>
        <begin position="159"/>
        <end position="186"/>
    </location>
</feature>
<feature type="domain" description="Late embryogenesis abundant protein LEA-2 subgroup" evidence="7">
    <location>
        <begin position="218"/>
        <end position="318"/>
    </location>
</feature>
<evidence type="ECO:0000256" key="1">
    <source>
        <dbReference type="ARBA" id="ARBA00004167"/>
    </source>
</evidence>
<dbReference type="Proteomes" id="UP000287651">
    <property type="component" value="Unassembled WGS sequence"/>
</dbReference>
<evidence type="ECO:0000259" key="7">
    <source>
        <dbReference type="Pfam" id="PF03168"/>
    </source>
</evidence>
<evidence type="ECO:0000256" key="4">
    <source>
        <dbReference type="ARBA" id="ARBA00023136"/>
    </source>
</evidence>
<keyword evidence="2 6" id="KW-0812">Transmembrane</keyword>
<feature type="region of interest" description="Disordered" evidence="5">
    <location>
        <begin position="28"/>
        <end position="58"/>
    </location>
</feature>
<evidence type="ECO:0000313" key="8">
    <source>
        <dbReference type="EMBL" id="RRT76472.1"/>
    </source>
</evidence>
<evidence type="ECO:0000313" key="9">
    <source>
        <dbReference type="Proteomes" id="UP000287651"/>
    </source>
</evidence>
<feature type="region of interest" description="Disordered" evidence="5">
    <location>
        <begin position="92"/>
        <end position="121"/>
    </location>
</feature>
<evidence type="ECO:0000256" key="5">
    <source>
        <dbReference type="SAM" id="MobiDB-lite"/>
    </source>
</evidence>
<dbReference type="GO" id="GO:0098542">
    <property type="term" value="P:defense response to other organism"/>
    <property type="evidence" value="ECO:0007669"/>
    <property type="project" value="InterPro"/>
</dbReference>
<name>A0A427AJZ4_ENSVE</name>
<keyword evidence="4 6" id="KW-0472">Membrane</keyword>
<evidence type="ECO:0000256" key="2">
    <source>
        <dbReference type="ARBA" id="ARBA00022692"/>
    </source>
</evidence>
<dbReference type="Pfam" id="PF03168">
    <property type="entry name" value="LEA_2"/>
    <property type="match status" value="1"/>
</dbReference>
<reference evidence="8 9" key="1">
    <citation type="journal article" date="2014" name="Agronomy (Basel)">
        <title>A Draft Genome Sequence for Ensete ventricosum, the Drought-Tolerant Tree Against Hunger.</title>
        <authorList>
            <person name="Harrison J."/>
            <person name="Moore K.A."/>
            <person name="Paszkiewicz K."/>
            <person name="Jones T."/>
            <person name="Grant M."/>
            <person name="Ambacheew D."/>
            <person name="Muzemil S."/>
            <person name="Studholme D.J."/>
        </authorList>
    </citation>
    <scope>NUCLEOTIDE SEQUENCE [LARGE SCALE GENOMIC DNA]</scope>
</reference>
<comment type="subcellular location">
    <subcellularLocation>
        <location evidence="1">Membrane</location>
        <topology evidence="1">Single-pass membrane protein</topology>
    </subcellularLocation>
</comment>
<dbReference type="PANTHER" id="PTHR31234:SF39">
    <property type="entry name" value="HARPIN-INDUCED PROTEIN 1 CONTAINING PROTEIN, EXPRESSED"/>
    <property type="match status" value="1"/>
</dbReference>
<sequence>MACHALVPCYCSCTSSVRLGHITRDDEGKAGCTDKLPSHRYKTPVSTTSKRGKKTLSRSRTRNFTLPGGQFLILPDLGIGGTSLDHSRIGLCAGSSSPRRPEGQTDRRSGRGSPRKRQPVPKIGCIYPFQSLLRSSSAATTLTAMVRERPPSSRRSRPGILTCIVFTGLGFIVLVGLVVLIFWLVVRPKPLEYTVDDARVYGFNLTASHALNATFDLTLRSYNRNHRVSLYYDFMEVTVWYDDQMVAFTEVAPFYQRRRNVTTLDVSAVATSTPLLGSVEKSLKHDRSSGQVGLEVRVRARVRLKVGVVKTKHYTLRVYCAPVLVSFSGTPKFDRVYCDVDI</sequence>
<gene>
    <name evidence="8" type="ORF">B296_00006357</name>
</gene>
<dbReference type="EMBL" id="AMZH03002185">
    <property type="protein sequence ID" value="RRT76472.1"/>
    <property type="molecule type" value="Genomic_DNA"/>
</dbReference>
<evidence type="ECO:0000256" key="6">
    <source>
        <dbReference type="SAM" id="Phobius"/>
    </source>
</evidence>
<proteinExistence type="predicted"/>